<name>A0A6J4USV7_9BACT</name>
<dbReference type="EMBL" id="CADCWL010000050">
    <property type="protein sequence ID" value="CAA9555549.1"/>
    <property type="molecule type" value="Genomic_DNA"/>
</dbReference>
<reference evidence="3" key="1">
    <citation type="submission" date="2020-02" db="EMBL/GenBank/DDBJ databases">
        <authorList>
            <person name="Meier V. D."/>
        </authorList>
    </citation>
    <scope>NUCLEOTIDE SEQUENCE</scope>
    <source>
        <strain evidence="3">AVDCRST_MAG19</strain>
    </source>
</reference>
<dbReference type="InterPro" id="IPR032710">
    <property type="entry name" value="NTF2-like_dom_sf"/>
</dbReference>
<proteinExistence type="predicted"/>
<dbReference type="SUPFAM" id="SSF54427">
    <property type="entry name" value="NTF2-like"/>
    <property type="match status" value="1"/>
</dbReference>
<evidence type="ECO:0000259" key="2">
    <source>
        <dbReference type="Pfam" id="PF12680"/>
    </source>
</evidence>
<accession>A0A6J4USV7</accession>
<sequence>MAGRRGRGAPDGGLQRGGGRGGEALVKSLILEDEVDQRRDTAAQGNGVEAREAGTTDGGARARPDQPRPVVLLPTARWPRRATISVGVAVEEGPSMAPFEQSCSRRTPTLTVDMVGSTLDPIQAERAGIPVVASVTAQRRGRRPDGRSGTRFAWPAGTETPPRRWPAAFPHHPPTAAGRSAPMSESLVQRFIDGLHLLEETKDPEPLVALYARESETSNVVADRIFAGPDGARDFWRRYRGAFGEAHSSFRNEIVAGGRAALEWTTEGTDPQGEPFRYDGVSILEMAGEGEAEAITRFRAFFDSVHLGRQMGDKGRVAAVTTTTAGEGC</sequence>
<dbReference type="Gene3D" id="3.10.450.50">
    <property type="match status" value="1"/>
</dbReference>
<organism evidence="3">
    <name type="scientific">uncultured Thermomicrobiales bacterium</name>
    <dbReference type="NCBI Taxonomy" id="1645740"/>
    <lineage>
        <taxon>Bacteria</taxon>
        <taxon>Pseudomonadati</taxon>
        <taxon>Thermomicrobiota</taxon>
        <taxon>Thermomicrobia</taxon>
        <taxon>Thermomicrobiales</taxon>
        <taxon>environmental samples</taxon>
    </lineage>
</organism>
<dbReference type="AlphaFoldDB" id="A0A6J4USV7"/>
<evidence type="ECO:0000313" key="3">
    <source>
        <dbReference type="EMBL" id="CAA9555549.1"/>
    </source>
</evidence>
<gene>
    <name evidence="3" type="ORF">AVDCRST_MAG19-1182</name>
</gene>
<feature type="compositionally biased region" description="Basic and acidic residues" evidence="1">
    <location>
        <begin position="49"/>
        <end position="66"/>
    </location>
</feature>
<feature type="domain" description="SnoaL-like" evidence="2">
    <location>
        <begin position="188"/>
        <end position="288"/>
    </location>
</feature>
<dbReference type="InterPro" id="IPR037401">
    <property type="entry name" value="SnoaL-like"/>
</dbReference>
<feature type="compositionally biased region" description="Gly residues" evidence="1">
    <location>
        <begin position="9"/>
        <end position="22"/>
    </location>
</feature>
<evidence type="ECO:0000256" key="1">
    <source>
        <dbReference type="SAM" id="MobiDB-lite"/>
    </source>
</evidence>
<feature type="region of interest" description="Disordered" evidence="1">
    <location>
        <begin position="1"/>
        <end position="67"/>
    </location>
</feature>
<dbReference type="Pfam" id="PF12680">
    <property type="entry name" value="SnoaL_2"/>
    <property type="match status" value="1"/>
</dbReference>
<feature type="region of interest" description="Disordered" evidence="1">
    <location>
        <begin position="135"/>
        <end position="165"/>
    </location>
</feature>
<protein>
    <recommendedName>
        <fullName evidence="2">SnoaL-like domain-containing protein</fullName>
    </recommendedName>
</protein>